<dbReference type="InterPro" id="IPR013083">
    <property type="entry name" value="Znf_RING/FYVE/PHD"/>
</dbReference>
<evidence type="ECO:0000313" key="2">
    <source>
        <dbReference type="Proteomes" id="UP000410492"/>
    </source>
</evidence>
<name>A0A653DCG5_CALMS</name>
<proteinExistence type="predicted"/>
<accession>A0A653DCG5</accession>
<protein>
    <submittedName>
        <fullName evidence="1">Uncharacterized protein</fullName>
    </submittedName>
</protein>
<dbReference type="SUPFAM" id="SSF49599">
    <property type="entry name" value="TRAF domain-like"/>
    <property type="match status" value="1"/>
</dbReference>
<sequence length="223" mass="25712">MHTAEMLSEKTVVLKEGNLLYSKLQCVLCGKCLSFRPVSGNGGYYSCGRCCPESKQCLLYEAIAEHFKFSCIFEGCESMLNWTEVEAHEKICNFREISCPFSECIDKFQLNCYQSHFEDSHILHKGAYKSDEYHIENLSTSMAYINLHCIFYEGLTFLVFIRLSKLKGGNRGICQYSVFYMASEQNRSNLELRLRINITSDTFLTKTSKHSAPNKELYFGEDY</sequence>
<dbReference type="Proteomes" id="UP000410492">
    <property type="component" value="Unassembled WGS sequence"/>
</dbReference>
<dbReference type="EMBL" id="CAACVG010011242">
    <property type="protein sequence ID" value="VEN57658.1"/>
    <property type="molecule type" value="Genomic_DNA"/>
</dbReference>
<keyword evidence="2" id="KW-1185">Reference proteome</keyword>
<evidence type="ECO:0000313" key="1">
    <source>
        <dbReference type="EMBL" id="VEN57658.1"/>
    </source>
</evidence>
<dbReference type="Gene3D" id="3.30.40.10">
    <property type="entry name" value="Zinc/RING finger domain, C3HC4 (zinc finger)"/>
    <property type="match status" value="1"/>
</dbReference>
<gene>
    <name evidence="1" type="ORF">CALMAC_LOCUS16239</name>
</gene>
<organism evidence="1 2">
    <name type="scientific">Callosobruchus maculatus</name>
    <name type="common">Southern cowpea weevil</name>
    <name type="synonym">Pulse bruchid</name>
    <dbReference type="NCBI Taxonomy" id="64391"/>
    <lineage>
        <taxon>Eukaryota</taxon>
        <taxon>Metazoa</taxon>
        <taxon>Ecdysozoa</taxon>
        <taxon>Arthropoda</taxon>
        <taxon>Hexapoda</taxon>
        <taxon>Insecta</taxon>
        <taxon>Pterygota</taxon>
        <taxon>Neoptera</taxon>
        <taxon>Endopterygota</taxon>
        <taxon>Coleoptera</taxon>
        <taxon>Polyphaga</taxon>
        <taxon>Cucujiformia</taxon>
        <taxon>Chrysomeloidea</taxon>
        <taxon>Chrysomelidae</taxon>
        <taxon>Bruchinae</taxon>
        <taxon>Bruchini</taxon>
        <taxon>Callosobruchus</taxon>
    </lineage>
</organism>
<reference evidence="1 2" key="1">
    <citation type="submission" date="2019-01" db="EMBL/GenBank/DDBJ databases">
        <authorList>
            <person name="Sayadi A."/>
        </authorList>
    </citation>
    <scope>NUCLEOTIDE SEQUENCE [LARGE SCALE GENOMIC DNA]</scope>
</reference>
<dbReference type="AlphaFoldDB" id="A0A653DCG5"/>
<dbReference type="OrthoDB" id="6677380at2759"/>